<comment type="subcellular location">
    <subcellularLocation>
        <location evidence="1 7">Cell membrane</location>
        <topology evidence="1 7">Multi-pass membrane protein</topology>
    </subcellularLocation>
</comment>
<feature type="transmembrane region" description="Helical" evidence="7">
    <location>
        <begin position="143"/>
        <end position="163"/>
    </location>
</feature>
<accession>A0ABT7LAY0</accession>
<evidence type="ECO:0000256" key="3">
    <source>
        <dbReference type="ARBA" id="ARBA00022475"/>
    </source>
</evidence>
<dbReference type="InterPro" id="IPR000515">
    <property type="entry name" value="MetI-like"/>
</dbReference>
<feature type="transmembrane region" description="Helical" evidence="7">
    <location>
        <begin position="239"/>
        <end position="258"/>
    </location>
</feature>
<feature type="transmembrane region" description="Helical" evidence="7">
    <location>
        <begin position="207"/>
        <end position="232"/>
    </location>
</feature>
<evidence type="ECO:0000313" key="9">
    <source>
        <dbReference type="EMBL" id="MDL4842569.1"/>
    </source>
</evidence>
<gene>
    <name evidence="9" type="ORF">QQS35_19215</name>
</gene>
<evidence type="ECO:0000313" key="10">
    <source>
        <dbReference type="Proteomes" id="UP001235343"/>
    </source>
</evidence>
<dbReference type="Proteomes" id="UP001235343">
    <property type="component" value="Unassembled WGS sequence"/>
</dbReference>
<dbReference type="RefSeq" id="WP_285933860.1">
    <property type="nucleotide sequence ID" value="NZ_JASTZU010000059.1"/>
</dbReference>
<evidence type="ECO:0000256" key="4">
    <source>
        <dbReference type="ARBA" id="ARBA00022692"/>
    </source>
</evidence>
<sequence length="269" mass="30434">MNHKQLSDSQLFEQYKKQVTSERRNTLLWQIIIFISFFSIWEFASQFGLIDRLIFSSPSQIWTLFLEKLQDGSLWYHLRITLFETIAGFFIGTIAGIILAAILWWSDKLSKVLDPYLVVLNALPKVALGPIIIVAMGPGYFSIITMGAIISVIITTLVVYSAFNEVDVNYVKVLKSFGASKWQYFTEAIFPASLPAMISTFKVNVGLSWVGVIVGEFLVASEGLGYLIVYGFQVFDFTLVLYSLLLVAFFAAIMYQIVEKLENILIKNK</sequence>
<feature type="transmembrane region" description="Helical" evidence="7">
    <location>
        <begin position="26"/>
        <end position="44"/>
    </location>
</feature>
<keyword evidence="5 7" id="KW-1133">Transmembrane helix</keyword>
<keyword evidence="6 7" id="KW-0472">Membrane</keyword>
<keyword evidence="4 7" id="KW-0812">Transmembrane</keyword>
<feature type="transmembrane region" description="Helical" evidence="7">
    <location>
        <begin position="117"/>
        <end position="137"/>
    </location>
</feature>
<dbReference type="CDD" id="cd06261">
    <property type="entry name" value="TM_PBP2"/>
    <property type="match status" value="1"/>
</dbReference>
<evidence type="ECO:0000256" key="5">
    <source>
        <dbReference type="ARBA" id="ARBA00022989"/>
    </source>
</evidence>
<dbReference type="PANTHER" id="PTHR30151:SF19">
    <property type="entry name" value="ABC TRANSPORTER PERMEASE"/>
    <property type="match status" value="1"/>
</dbReference>
<evidence type="ECO:0000256" key="2">
    <source>
        <dbReference type="ARBA" id="ARBA00022448"/>
    </source>
</evidence>
<comment type="similarity">
    <text evidence="7">Belongs to the binding-protein-dependent transport system permease family.</text>
</comment>
<evidence type="ECO:0000256" key="6">
    <source>
        <dbReference type="ARBA" id="ARBA00023136"/>
    </source>
</evidence>
<dbReference type="PROSITE" id="PS50928">
    <property type="entry name" value="ABC_TM1"/>
    <property type="match status" value="1"/>
</dbReference>
<keyword evidence="3" id="KW-1003">Cell membrane</keyword>
<name>A0ABT7LAY0_9BACI</name>
<reference evidence="9 10" key="1">
    <citation type="submission" date="2023-06" db="EMBL/GenBank/DDBJ databases">
        <title>Aquibacillus rhizosphaerae LR5S19.</title>
        <authorList>
            <person name="Sun J.-Q."/>
        </authorList>
    </citation>
    <scope>NUCLEOTIDE SEQUENCE [LARGE SCALE GENOMIC DNA]</scope>
    <source>
        <strain evidence="9 10">LR5S19</strain>
    </source>
</reference>
<dbReference type="PANTHER" id="PTHR30151">
    <property type="entry name" value="ALKANE SULFONATE ABC TRANSPORTER-RELATED, MEMBRANE SUBUNIT"/>
    <property type="match status" value="1"/>
</dbReference>
<feature type="domain" description="ABC transmembrane type-1" evidence="8">
    <location>
        <begin position="74"/>
        <end position="258"/>
    </location>
</feature>
<evidence type="ECO:0000259" key="8">
    <source>
        <dbReference type="PROSITE" id="PS50928"/>
    </source>
</evidence>
<comment type="caution">
    <text evidence="9">The sequence shown here is derived from an EMBL/GenBank/DDBJ whole genome shotgun (WGS) entry which is preliminary data.</text>
</comment>
<evidence type="ECO:0000256" key="7">
    <source>
        <dbReference type="RuleBase" id="RU363032"/>
    </source>
</evidence>
<evidence type="ECO:0000256" key="1">
    <source>
        <dbReference type="ARBA" id="ARBA00004651"/>
    </source>
</evidence>
<feature type="transmembrane region" description="Helical" evidence="7">
    <location>
        <begin position="86"/>
        <end position="105"/>
    </location>
</feature>
<dbReference type="Pfam" id="PF00528">
    <property type="entry name" value="BPD_transp_1"/>
    <property type="match status" value="1"/>
</dbReference>
<keyword evidence="2 7" id="KW-0813">Transport</keyword>
<dbReference type="InterPro" id="IPR035906">
    <property type="entry name" value="MetI-like_sf"/>
</dbReference>
<protein>
    <submittedName>
        <fullName evidence="9">ABC transporter permease</fullName>
    </submittedName>
</protein>
<dbReference type="EMBL" id="JASTZU010000059">
    <property type="protein sequence ID" value="MDL4842569.1"/>
    <property type="molecule type" value="Genomic_DNA"/>
</dbReference>
<keyword evidence="10" id="KW-1185">Reference proteome</keyword>
<organism evidence="9 10">
    <name type="scientific">Aquibacillus rhizosphaerae</name>
    <dbReference type="NCBI Taxonomy" id="3051431"/>
    <lineage>
        <taxon>Bacteria</taxon>
        <taxon>Bacillati</taxon>
        <taxon>Bacillota</taxon>
        <taxon>Bacilli</taxon>
        <taxon>Bacillales</taxon>
        <taxon>Bacillaceae</taxon>
        <taxon>Aquibacillus</taxon>
    </lineage>
</organism>
<proteinExistence type="inferred from homology"/>
<dbReference type="SUPFAM" id="SSF161098">
    <property type="entry name" value="MetI-like"/>
    <property type="match status" value="1"/>
</dbReference>
<dbReference type="Gene3D" id="1.10.3720.10">
    <property type="entry name" value="MetI-like"/>
    <property type="match status" value="1"/>
</dbReference>